<comment type="caution">
    <text evidence="2">The sequence shown here is derived from an EMBL/GenBank/DDBJ whole genome shotgun (WGS) entry which is preliminary data.</text>
</comment>
<protein>
    <submittedName>
        <fullName evidence="2">Uncharacterized protein</fullName>
    </submittedName>
</protein>
<proteinExistence type="predicted"/>
<feature type="compositionally biased region" description="Gly residues" evidence="1">
    <location>
        <begin position="189"/>
        <end position="200"/>
    </location>
</feature>
<gene>
    <name evidence="2" type="ORF">LV75_004457</name>
</gene>
<evidence type="ECO:0000313" key="2">
    <source>
        <dbReference type="EMBL" id="MCP2271943.1"/>
    </source>
</evidence>
<organism evidence="2 3">
    <name type="scientific">Actinokineospora diospyrosa</name>
    <dbReference type="NCBI Taxonomy" id="103728"/>
    <lineage>
        <taxon>Bacteria</taxon>
        <taxon>Bacillati</taxon>
        <taxon>Actinomycetota</taxon>
        <taxon>Actinomycetes</taxon>
        <taxon>Pseudonocardiales</taxon>
        <taxon>Pseudonocardiaceae</taxon>
        <taxon>Actinokineospora</taxon>
    </lineage>
</organism>
<feature type="region of interest" description="Disordered" evidence="1">
    <location>
        <begin position="183"/>
        <end position="217"/>
    </location>
</feature>
<dbReference type="Proteomes" id="UP001205185">
    <property type="component" value="Unassembled WGS sequence"/>
</dbReference>
<keyword evidence="3" id="KW-1185">Reference proteome</keyword>
<accession>A0ABT1IH27</accession>
<reference evidence="2 3" key="1">
    <citation type="submission" date="2022-06" db="EMBL/GenBank/DDBJ databases">
        <title>Genomic Encyclopedia of Archaeal and Bacterial Type Strains, Phase II (KMG-II): from individual species to whole genera.</title>
        <authorList>
            <person name="Goeker M."/>
        </authorList>
    </citation>
    <scope>NUCLEOTIDE SEQUENCE [LARGE SCALE GENOMIC DNA]</scope>
    <source>
        <strain evidence="2 3">DSM 44255</strain>
    </source>
</reference>
<name>A0ABT1IH27_9PSEU</name>
<dbReference type="EMBL" id="JAMTCO010000010">
    <property type="protein sequence ID" value="MCP2271943.1"/>
    <property type="molecule type" value="Genomic_DNA"/>
</dbReference>
<feature type="compositionally biased region" description="Basic residues" evidence="1">
    <location>
        <begin position="201"/>
        <end position="215"/>
    </location>
</feature>
<evidence type="ECO:0000256" key="1">
    <source>
        <dbReference type="SAM" id="MobiDB-lite"/>
    </source>
</evidence>
<sequence>MARAVVDDAPVVGLSVLASRGVWSAEVAGSRPVDGAPEAAAALEPGLPRWLVGGVRCSSRSSALSSPRIQSTGSGGRNGCLSGGLWMVCAVVDGVLAVQDQGAIGSPRIQPTGICGRDAGQPSAGGQARGLWMRQGMGHKKVCPQRPGPSTCDGFSLLSCGSRSVGWIRGLLGALDLEEPWASPRRGRGGSGCGRTGGGGLRRRSGRRLSRRRLRGVPVGPGVRWPRSVWRR</sequence>
<evidence type="ECO:0000313" key="3">
    <source>
        <dbReference type="Proteomes" id="UP001205185"/>
    </source>
</evidence>